<dbReference type="GO" id="GO:0048278">
    <property type="term" value="P:vesicle docking"/>
    <property type="evidence" value="ECO:0007669"/>
    <property type="project" value="TreeGrafter"/>
</dbReference>
<keyword evidence="4" id="KW-0812">Transmembrane</keyword>
<dbReference type="SUPFAM" id="SSF47661">
    <property type="entry name" value="t-snare proteins"/>
    <property type="match status" value="1"/>
</dbReference>
<reference evidence="6 7" key="1">
    <citation type="journal article" date="2020" name="Cell">
        <title>Large-Scale Comparative Analyses of Tick Genomes Elucidate Their Genetic Diversity and Vector Capacities.</title>
        <authorList>
            <consortium name="Tick Genome and Microbiome Consortium (TIGMIC)"/>
            <person name="Jia N."/>
            <person name="Wang J."/>
            <person name="Shi W."/>
            <person name="Du L."/>
            <person name="Sun Y."/>
            <person name="Zhan W."/>
            <person name="Jiang J.F."/>
            <person name="Wang Q."/>
            <person name="Zhang B."/>
            <person name="Ji P."/>
            <person name="Bell-Sakyi L."/>
            <person name="Cui X.M."/>
            <person name="Yuan T.T."/>
            <person name="Jiang B.G."/>
            <person name="Yang W.F."/>
            <person name="Lam T.T."/>
            <person name="Chang Q.C."/>
            <person name="Ding S.J."/>
            <person name="Wang X.J."/>
            <person name="Zhu J.G."/>
            <person name="Ruan X.D."/>
            <person name="Zhao L."/>
            <person name="Wei J.T."/>
            <person name="Ye R.Z."/>
            <person name="Que T.C."/>
            <person name="Du C.H."/>
            <person name="Zhou Y.H."/>
            <person name="Cheng J.X."/>
            <person name="Dai P.F."/>
            <person name="Guo W.B."/>
            <person name="Han X.H."/>
            <person name="Huang E.J."/>
            <person name="Li L.F."/>
            <person name="Wei W."/>
            <person name="Gao Y.C."/>
            <person name="Liu J.Z."/>
            <person name="Shao H.Z."/>
            <person name="Wang X."/>
            <person name="Wang C.C."/>
            <person name="Yang T.C."/>
            <person name="Huo Q.B."/>
            <person name="Li W."/>
            <person name="Chen H.Y."/>
            <person name="Chen S.E."/>
            <person name="Zhou L.G."/>
            <person name="Ni X.B."/>
            <person name="Tian J.H."/>
            <person name="Sheng Y."/>
            <person name="Liu T."/>
            <person name="Pan Y.S."/>
            <person name="Xia L.Y."/>
            <person name="Li J."/>
            <person name="Zhao F."/>
            <person name="Cao W.C."/>
        </authorList>
    </citation>
    <scope>NUCLEOTIDE SEQUENCE [LARGE SCALE GENOMIC DNA]</scope>
    <source>
        <strain evidence="6">HaeL-2018</strain>
    </source>
</reference>
<dbReference type="PROSITE" id="PS50192">
    <property type="entry name" value="T_SNARE"/>
    <property type="match status" value="1"/>
</dbReference>
<dbReference type="InterPro" id="IPR045242">
    <property type="entry name" value="Syntaxin"/>
</dbReference>
<dbReference type="FunFam" id="1.20.5.110:FF:000059">
    <property type="entry name" value="Related to syntaxin 12"/>
    <property type="match status" value="1"/>
</dbReference>
<feature type="transmembrane region" description="Helical" evidence="4">
    <location>
        <begin position="177"/>
        <end position="198"/>
    </location>
</feature>
<keyword evidence="2" id="KW-0532">Neurotransmitter transport</keyword>
<dbReference type="Gene3D" id="1.20.58.70">
    <property type="match status" value="1"/>
</dbReference>
<dbReference type="PANTHER" id="PTHR19957">
    <property type="entry name" value="SYNTAXIN"/>
    <property type="match status" value="1"/>
</dbReference>
<dbReference type="Pfam" id="PF14523">
    <property type="entry name" value="Syntaxin_2"/>
    <property type="match status" value="1"/>
</dbReference>
<dbReference type="InterPro" id="IPR010989">
    <property type="entry name" value="SNARE"/>
</dbReference>
<dbReference type="InterPro" id="IPR006011">
    <property type="entry name" value="Syntaxin_N"/>
</dbReference>
<sequence>MTQQNANLTINSTSDALKELSALVTHGDKQQKLQSSRFCSEFQEVLKRYSTLQKTGGWLEGQRPRGGDEATSLLADVDSPQSPTSPQQQQQQQQWKEDLDYEQAMLVERDRRVRQIEADMLDCNQIFKDLASMVHAQGEVIDTIEGNIEGAQQNTAQGVEQLRSAANYQRKYRRKTCILLVLVVVVAAVVALVIYFSIK</sequence>
<dbReference type="Pfam" id="PF05739">
    <property type="entry name" value="SNARE"/>
    <property type="match status" value="1"/>
</dbReference>
<dbReference type="InterPro" id="IPR000727">
    <property type="entry name" value="T_SNARE_dom"/>
</dbReference>
<accession>A0A9J6GCC0</accession>
<feature type="domain" description="T-SNARE coiled-coil homology" evidence="5">
    <location>
        <begin position="103"/>
        <end position="165"/>
    </location>
</feature>
<feature type="region of interest" description="Disordered" evidence="3">
    <location>
        <begin position="57"/>
        <end position="95"/>
    </location>
</feature>
<dbReference type="OrthoDB" id="364348at2759"/>
<dbReference type="GO" id="GO:0006906">
    <property type="term" value="P:vesicle fusion"/>
    <property type="evidence" value="ECO:0007669"/>
    <property type="project" value="TreeGrafter"/>
</dbReference>
<dbReference type="CDD" id="cd15847">
    <property type="entry name" value="SNARE_syntaxin7_like"/>
    <property type="match status" value="1"/>
</dbReference>
<dbReference type="OMA" id="RVHNTME"/>
<evidence type="ECO:0000313" key="7">
    <source>
        <dbReference type="Proteomes" id="UP000821853"/>
    </source>
</evidence>
<evidence type="ECO:0000256" key="2">
    <source>
        <dbReference type="ARBA" id="ARBA00022775"/>
    </source>
</evidence>
<name>A0A9J6GCC0_HAELO</name>
<dbReference type="GO" id="GO:0005484">
    <property type="term" value="F:SNAP receptor activity"/>
    <property type="evidence" value="ECO:0007669"/>
    <property type="project" value="TreeGrafter"/>
</dbReference>
<protein>
    <recommendedName>
        <fullName evidence="5">t-SNARE coiled-coil homology domain-containing protein</fullName>
    </recommendedName>
</protein>
<dbReference type="AlphaFoldDB" id="A0A9J6GCC0"/>
<evidence type="ECO:0000313" key="6">
    <source>
        <dbReference type="EMBL" id="KAH9373026.1"/>
    </source>
</evidence>
<dbReference type="EMBL" id="JABSTR010000006">
    <property type="protein sequence ID" value="KAH9373026.1"/>
    <property type="molecule type" value="Genomic_DNA"/>
</dbReference>
<evidence type="ECO:0000256" key="3">
    <source>
        <dbReference type="SAM" id="MobiDB-lite"/>
    </source>
</evidence>
<proteinExistence type="inferred from homology"/>
<keyword evidence="2" id="KW-0813">Transport</keyword>
<organism evidence="6 7">
    <name type="scientific">Haemaphysalis longicornis</name>
    <name type="common">Bush tick</name>
    <dbReference type="NCBI Taxonomy" id="44386"/>
    <lineage>
        <taxon>Eukaryota</taxon>
        <taxon>Metazoa</taxon>
        <taxon>Ecdysozoa</taxon>
        <taxon>Arthropoda</taxon>
        <taxon>Chelicerata</taxon>
        <taxon>Arachnida</taxon>
        <taxon>Acari</taxon>
        <taxon>Parasitiformes</taxon>
        <taxon>Ixodida</taxon>
        <taxon>Ixodoidea</taxon>
        <taxon>Ixodidae</taxon>
        <taxon>Haemaphysalinae</taxon>
        <taxon>Haemaphysalis</taxon>
    </lineage>
</organism>
<dbReference type="SMART" id="SM00397">
    <property type="entry name" value="t_SNARE"/>
    <property type="match status" value="1"/>
</dbReference>
<dbReference type="Proteomes" id="UP000821853">
    <property type="component" value="Chromosome 4"/>
</dbReference>
<keyword evidence="7" id="KW-1185">Reference proteome</keyword>
<dbReference type="GO" id="GO:0006886">
    <property type="term" value="P:intracellular protein transport"/>
    <property type="evidence" value="ECO:0007669"/>
    <property type="project" value="TreeGrafter"/>
</dbReference>
<evidence type="ECO:0000259" key="5">
    <source>
        <dbReference type="PROSITE" id="PS50192"/>
    </source>
</evidence>
<keyword evidence="4" id="KW-0472">Membrane</keyword>
<dbReference type="GO" id="GO:0031201">
    <property type="term" value="C:SNARE complex"/>
    <property type="evidence" value="ECO:0007669"/>
    <property type="project" value="TreeGrafter"/>
</dbReference>
<comment type="caution">
    <text evidence="6">The sequence shown here is derived from an EMBL/GenBank/DDBJ whole genome shotgun (WGS) entry which is preliminary data.</text>
</comment>
<feature type="compositionally biased region" description="Low complexity" evidence="3">
    <location>
        <begin position="79"/>
        <end position="94"/>
    </location>
</feature>
<evidence type="ECO:0000256" key="4">
    <source>
        <dbReference type="SAM" id="Phobius"/>
    </source>
</evidence>
<dbReference type="Gene3D" id="1.20.5.110">
    <property type="match status" value="1"/>
</dbReference>
<comment type="similarity">
    <text evidence="1">Belongs to the syntaxin family.</text>
</comment>
<dbReference type="GO" id="GO:0000149">
    <property type="term" value="F:SNARE binding"/>
    <property type="evidence" value="ECO:0007669"/>
    <property type="project" value="TreeGrafter"/>
</dbReference>
<dbReference type="GO" id="GO:0012505">
    <property type="term" value="C:endomembrane system"/>
    <property type="evidence" value="ECO:0007669"/>
    <property type="project" value="TreeGrafter"/>
</dbReference>
<gene>
    <name evidence="6" type="ORF">HPB48_016689</name>
</gene>
<dbReference type="GO" id="GO:0006836">
    <property type="term" value="P:neurotransmitter transport"/>
    <property type="evidence" value="ECO:0007669"/>
    <property type="project" value="UniProtKB-KW"/>
</dbReference>
<dbReference type="VEuPathDB" id="VectorBase:HLOH_054603"/>
<dbReference type="PANTHER" id="PTHR19957:SF38">
    <property type="entry name" value="LD27581P"/>
    <property type="match status" value="1"/>
</dbReference>
<keyword evidence="4" id="KW-1133">Transmembrane helix</keyword>
<evidence type="ECO:0000256" key="1">
    <source>
        <dbReference type="ARBA" id="ARBA00009063"/>
    </source>
</evidence>